<dbReference type="GO" id="GO:0005737">
    <property type="term" value="C:cytoplasm"/>
    <property type="evidence" value="ECO:0007669"/>
    <property type="project" value="TreeGrafter"/>
</dbReference>
<evidence type="ECO:0000313" key="2">
    <source>
        <dbReference type="Proteomes" id="UP000036406"/>
    </source>
</evidence>
<dbReference type="Pfam" id="PF00300">
    <property type="entry name" value="His_Phos_1"/>
    <property type="match status" value="1"/>
</dbReference>
<dbReference type="Proteomes" id="UP000036406">
    <property type="component" value="Chromosome"/>
</dbReference>
<dbReference type="AlphaFoldDB" id="A0A0H4IDN2"/>
<evidence type="ECO:0000313" key="1">
    <source>
        <dbReference type="EMBL" id="AKO53107.1"/>
    </source>
</evidence>
<dbReference type="RefSeq" id="WP_048386545.1">
    <property type="nucleotide sequence ID" value="NZ_CP011494.1"/>
</dbReference>
<keyword evidence="1" id="KW-0418">Kinase</keyword>
<dbReference type="PATRIC" id="fig|330734.3.peg.2593"/>
<protein>
    <submittedName>
        <fullName evidence="1">Phosphoglycerate kinase</fullName>
    </submittedName>
</protein>
<dbReference type="PANTHER" id="PTHR48100:SF1">
    <property type="entry name" value="HISTIDINE PHOSPHATASE FAMILY PROTEIN-RELATED"/>
    <property type="match status" value="1"/>
</dbReference>
<dbReference type="SMART" id="SM00855">
    <property type="entry name" value="PGAM"/>
    <property type="match status" value="1"/>
</dbReference>
<dbReference type="SUPFAM" id="SSF53254">
    <property type="entry name" value="Phosphoglycerate mutase-like"/>
    <property type="match status" value="1"/>
</dbReference>
<dbReference type="Gene3D" id="3.40.50.1240">
    <property type="entry name" value="Phosphoglycerate mutase-like"/>
    <property type="match status" value="1"/>
</dbReference>
<dbReference type="GO" id="GO:0016791">
    <property type="term" value="F:phosphatase activity"/>
    <property type="evidence" value="ECO:0007669"/>
    <property type="project" value="TreeGrafter"/>
</dbReference>
<proteinExistence type="predicted"/>
<dbReference type="KEGG" id="mpq:ABA45_12370"/>
<dbReference type="CDD" id="cd07067">
    <property type="entry name" value="HP_PGM_like"/>
    <property type="match status" value="1"/>
</dbReference>
<dbReference type="STRING" id="330734.ABA45_12370"/>
<sequence>MATIYLVRHGQASFGAEDYDRLSQIGWQQGRVLGRALKFSQATAAKPLAVFGGTLRRHRETVEAMARGFGDGLPAMQVASGFDEFDHVALIHRHRPQWQDHSVMARDLAASIAPAKTFQMEFFAAVQRWASGGFDHEYAESWPGFKTRVLAALDEAVSRAAGKDLLVVTSGGPIAVNVQALLDLSDERTLDLNSMIANTSVTRVLYSSRERHGDSRRSLAVFNNYSHLEAEDPALVTFR</sequence>
<dbReference type="InterPro" id="IPR050275">
    <property type="entry name" value="PGM_Phosphatase"/>
</dbReference>
<organism evidence="1 2">
    <name type="scientific">Marinobacter psychrophilus</name>
    <dbReference type="NCBI Taxonomy" id="330734"/>
    <lineage>
        <taxon>Bacteria</taxon>
        <taxon>Pseudomonadati</taxon>
        <taxon>Pseudomonadota</taxon>
        <taxon>Gammaproteobacteria</taxon>
        <taxon>Pseudomonadales</taxon>
        <taxon>Marinobacteraceae</taxon>
        <taxon>Marinobacter</taxon>
    </lineage>
</organism>
<dbReference type="InterPro" id="IPR013078">
    <property type="entry name" value="His_Pase_superF_clade-1"/>
</dbReference>
<reference evidence="1 2" key="1">
    <citation type="submission" date="2015-05" db="EMBL/GenBank/DDBJ databases">
        <title>Complete genome of Marinobacter psychrophilus strain 20041T isolated from sea-ice of the Canadian Basin.</title>
        <authorList>
            <person name="Song L."/>
            <person name="Ren L."/>
            <person name="Yu Y."/>
            <person name="Wang X."/>
        </authorList>
    </citation>
    <scope>NUCLEOTIDE SEQUENCE [LARGE SCALE GENOMIC DNA]</scope>
    <source>
        <strain evidence="1 2">20041</strain>
    </source>
</reference>
<dbReference type="InterPro" id="IPR029033">
    <property type="entry name" value="His_PPase_superfam"/>
</dbReference>
<dbReference type="PANTHER" id="PTHR48100">
    <property type="entry name" value="BROAD-SPECIFICITY PHOSPHATASE YOR283W-RELATED"/>
    <property type="match status" value="1"/>
</dbReference>
<name>A0A0H4IDN2_9GAMM</name>
<dbReference type="EMBL" id="CP011494">
    <property type="protein sequence ID" value="AKO53107.1"/>
    <property type="molecule type" value="Genomic_DNA"/>
</dbReference>
<accession>A0A0H4IDN2</accession>
<dbReference type="GO" id="GO:0016301">
    <property type="term" value="F:kinase activity"/>
    <property type="evidence" value="ECO:0007669"/>
    <property type="project" value="UniProtKB-KW"/>
</dbReference>
<gene>
    <name evidence="1" type="ORF">ABA45_12370</name>
</gene>
<keyword evidence="2" id="KW-1185">Reference proteome</keyword>
<keyword evidence="1" id="KW-0808">Transferase</keyword>